<dbReference type="Gene3D" id="3.30.420.40">
    <property type="match status" value="1"/>
</dbReference>
<dbReference type="AlphaFoldDB" id="A0A9W4SZB2"/>
<evidence type="ECO:0000313" key="3">
    <source>
        <dbReference type="Proteomes" id="UP001153678"/>
    </source>
</evidence>
<organism evidence="2 3">
    <name type="scientific">Funneliformis geosporum</name>
    <dbReference type="NCBI Taxonomy" id="1117311"/>
    <lineage>
        <taxon>Eukaryota</taxon>
        <taxon>Fungi</taxon>
        <taxon>Fungi incertae sedis</taxon>
        <taxon>Mucoromycota</taxon>
        <taxon>Glomeromycotina</taxon>
        <taxon>Glomeromycetes</taxon>
        <taxon>Glomerales</taxon>
        <taxon>Glomeraceae</taxon>
        <taxon>Funneliformis</taxon>
    </lineage>
</organism>
<keyword evidence="1" id="KW-0175">Coiled coil</keyword>
<evidence type="ECO:0000256" key="1">
    <source>
        <dbReference type="SAM" id="Coils"/>
    </source>
</evidence>
<dbReference type="InterPro" id="IPR043129">
    <property type="entry name" value="ATPase_NBD"/>
</dbReference>
<sequence>MTDSIVIGLDKINNKLKILLEENTRLKQQHEILQEENRETLRNNSDLKEILQESVQRYEELQRQMLNYENQQLEEIKRIERQHQEENLGISRINSELKEMLQERDKQLKILQRKVLYYEKQKIEIQIISQNVEKTLEMLELDEDNENNNKILEVKYKPLNSENSQQKNIINNSFQLSESIDNNVNHSGHSQSFFDVGCIRVVVGLDFGTSYSGFAYCHVNDSQAIISNDIWPGTFGTQKTNTVLQYDNEYNNVISWGVSALCKRPKRRKGVGEDNETKLVELFKLHLSNLPDELKPKLPVKYEKAITDYLREIGRIMRECAFKAWLIRDKYSTKLQCITESEAAAIYCIFGKHDLKVLGTIFMVVDCGDTLNLATWKLVNETRVGLVTERSVVCESTFIDAEFIKYLRKILGDRPIELLRENHYAQFKYLVQGFSQRYKYSFTGEAKDFDTYLLDLEELVPVIKQLITDNHVRKWLEETEWQLELDFNNIRSIFDPFIENVIQYIHTELDRSREKCSAMFLIGSHSESKYLQNRIKKEFQHRIYVSIPINPTVAIAQGAVTYGLNLRNM</sequence>
<dbReference type="Proteomes" id="UP001153678">
    <property type="component" value="Unassembled WGS sequence"/>
</dbReference>
<dbReference type="SUPFAM" id="SSF53067">
    <property type="entry name" value="Actin-like ATPase domain"/>
    <property type="match status" value="2"/>
</dbReference>
<gene>
    <name evidence="2" type="ORF">FWILDA_LOCUS12864</name>
</gene>
<dbReference type="OrthoDB" id="2963168at2759"/>
<evidence type="ECO:0000313" key="2">
    <source>
        <dbReference type="EMBL" id="CAI2187016.1"/>
    </source>
</evidence>
<protein>
    <submittedName>
        <fullName evidence="2">18478_t:CDS:1</fullName>
    </submittedName>
</protein>
<feature type="coiled-coil region" evidence="1">
    <location>
        <begin position="9"/>
        <end position="149"/>
    </location>
</feature>
<dbReference type="PANTHER" id="PTHR14187">
    <property type="entry name" value="ALPHA KINASE/ELONGATION FACTOR 2 KINASE"/>
    <property type="match status" value="1"/>
</dbReference>
<dbReference type="PANTHER" id="PTHR14187:SF5">
    <property type="entry name" value="HEAT SHOCK 70 KDA PROTEIN 12A"/>
    <property type="match status" value="1"/>
</dbReference>
<comment type="caution">
    <text evidence="2">The sequence shown here is derived from an EMBL/GenBank/DDBJ whole genome shotgun (WGS) entry which is preliminary data.</text>
</comment>
<keyword evidence="3" id="KW-1185">Reference proteome</keyword>
<dbReference type="EMBL" id="CAMKVN010004413">
    <property type="protein sequence ID" value="CAI2187016.1"/>
    <property type="molecule type" value="Genomic_DNA"/>
</dbReference>
<proteinExistence type="predicted"/>
<reference evidence="2" key="1">
    <citation type="submission" date="2022-08" db="EMBL/GenBank/DDBJ databases">
        <authorList>
            <person name="Kallberg Y."/>
            <person name="Tangrot J."/>
            <person name="Rosling A."/>
        </authorList>
    </citation>
    <scope>NUCLEOTIDE SEQUENCE</scope>
    <source>
        <strain evidence="2">Wild A</strain>
    </source>
</reference>
<accession>A0A9W4SZB2</accession>
<name>A0A9W4SZB2_9GLOM</name>